<dbReference type="STRING" id="71784.A0A1Y2AHC9"/>
<feature type="compositionally biased region" description="Low complexity" evidence="2">
    <location>
        <begin position="306"/>
        <end position="333"/>
    </location>
</feature>
<dbReference type="GO" id="GO:0005634">
    <property type="term" value="C:nucleus"/>
    <property type="evidence" value="ECO:0007669"/>
    <property type="project" value="TreeGrafter"/>
</dbReference>
<comment type="similarity">
    <text evidence="1">Belongs to the VPS72/YL1 family.</text>
</comment>
<evidence type="ECO:0000313" key="4">
    <source>
        <dbReference type="EMBL" id="ORY21983.1"/>
    </source>
</evidence>
<organism evidence="4 5">
    <name type="scientific">Naematelia encephala</name>
    <dbReference type="NCBI Taxonomy" id="71784"/>
    <lineage>
        <taxon>Eukaryota</taxon>
        <taxon>Fungi</taxon>
        <taxon>Dikarya</taxon>
        <taxon>Basidiomycota</taxon>
        <taxon>Agaricomycotina</taxon>
        <taxon>Tremellomycetes</taxon>
        <taxon>Tremellales</taxon>
        <taxon>Naemateliaceae</taxon>
        <taxon>Naematelia</taxon>
    </lineage>
</organism>
<feature type="region of interest" description="Disordered" evidence="2">
    <location>
        <begin position="28"/>
        <end position="180"/>
    </location>
</feature>
<dbReference type="EMBL" id="MCFC01000100">
    <property type="protein sequence ID" value="ORY21983.1"/>
    <property type="molecule type" value="Genomic_DNA"/>
</dbReference>
<sequence>MAEPTETVALGRSKRATAGNRMRELLEKAHQEDDDEMFKEVADDDEFEAPQEVRDVYLDEFADTDDEFEEDEEAMERELRKEERRKAKGKSRVSFNPLASLPKPRKPAPLSTLPPSTPDTPGDEASSSSTPTPFVPSLLDTIDPTTMAPSTLLLAQRKQRRDAKRLQRSDTRRSALRASTLRTEQVVEKTEEPKRKGRKALHEGGEVRGVRFMNQAELIAAALEEEDRNKEELAGWLRREEERRELRRVGRKRVKGPRWTWVSRTVGGRPAVEVVDETAPQVDRNRETETKGKREIEVEGQRETESATPAPVAKAAAEPAPTSTPISTSTPASLPTPGPAPTSTPILAIPIGPTPTPVPEPPAASTEPPTASTEPPTASTSASVPEPTPTPAPAPEITPAPATSTEPQPTTSLPVAETDTAPSGPYTRNYLILSSIPGGLAAELSLILGSHVDWSDLQYIPARNRPINRRPPLCPFTGLPAKYKHPRTGVVYATKEGYKLIEGLMAERFVWDEHGFWAAGEDDIPAEGIEGINGWNEAVNGGWQAGIRIPNKLEEVDEVEVEQVEESKDEVEVGVVVKRGVKRKASLPRDHVQPVKRGKGKANAKR</sequence>
<reference evidence="4 5" key="1">
    <citation type="submission" date="2016-07" db="EMBL/GenBank/DDBJ databases">
        <title>Pervasive Adenine N6-methylation of Active Genes in Fungi.</title>
        <authorList>
            <consortium name="DOE Joint Genome Institute"/>
            <person name="Mondo S.J."/>
            <person name="Dannebaum R.O."/>
            <person name="Kuo R.C."/>
            <person name="Labutti K."/>
            <person name="Haridas S."/>
            <person name="Kuo A."/>
            <person name="Salamov A."/>
            <person name="Ahrendt S.R."/>
            <person name="Lipzen A."/>
            <person name="Sullivan W."/>
            <person name="Andreopoulos W.B."/>
            <person name="Clum A."/>
            <person name="Lindquist E."/>
            <person name="Daum C."/>
            <person name="Ramamoorthy G.K."/>
            <person name="Gryganskyi A."/>
            <person name="Culley D."/>
            <person name="Magnuson J.K."/>
            <person name="James T.Y."/>
            <person name="O'Malley M.A."/>
            <person name="Stajich J.E."/>
            <person name="Spatafora J.W."/>
            <person name="Visel A."/>
            <person name="Grigoriev I.V."/>
        </authorList>
    </citation>
    <scope>NUCLEOTIDE SEQUENCE [LARGE SCALE GENOMIC DNA]</scope>
    <source>
        <strain evidence="4 5">68-887.2</strain>
    </source>
</reference>
<evidence type="ECO:0000256" key="2">
    <source>
        <dbReference type="SAM" id="MobiDB-lite"/>
    </source>
</evidence>
<feature type="compositionally biased region" description="Basic and acidic residues" evidence="2">
    <location>
        <begin position="283"/>
        <end position="305"/>
    </location>
</feature>
<comment type="caution">
    <text evidence="4">The sequence shown here is derived from an EMBL/GenBank/DDBJ whole genome shotgun (WGS) entry which is preliminary data.</text>
</comment>
<dbReference type="InterPro" id="IPR013272">
    <property type="entry name" value="Vps72/YL1_C"/>
</dbReference>
<dbReference type="Pfam" id="PF08265">
    <property type="entry name" value="YL1_C"/>
    <property type="match status" value="1"/>
</dbReference>
<dbReference type="Proteomes" id="UP000193986">
    <property type="component" value="Unassembled WGS sequence"/>
</dbReference>
<evidence type="ECO:0000259" key="3">
    <source>
        <dbReference type="SMART" id="SM00993"/>
    </source>
</evidence>
<evidence type="ECO:0000256" key="1">
    <source>
        <dbReference type="ARBA" id="ARBA00006832"/>
    </source>
</evidence>
<dbReference type="PANTHER" id="PTHR13275">
    <property type="entry name" value="YL-1 PROTEIN TRANSCRIPTION FACTOR-LIKE 1"/>
    <property type="match status" value="1"/>
</dbReference>
<gene>
    <name evidence="4" type="ORF">BCR39DRAFT_552483</name>
</gene>
<keyword evidence="5" id="KW-1185">Reference proteome</keyword>
<feature type="compositionally biased region" description="Basic and acidic residues" evidence="2">
    <location>
        <begin position="164"/>
        <end position="173"/>
    </location>
</feature>
<feature type="compositionally biased region" description="Low complexity" evidence="2">
    <location>
        <begin position="363"/>
        <end position="385"/>
    </location>
</feature>
<dbReference type="InterPro" id="IPR046757">
    <property type="entry name" value="YL1_N"/>
</dbReference>
<feature type="domain" description="Vps72/YL1 C-terminal" evidence="3">
    <location>
        <begin position="472"/>
        <end position="501"/>
    </location>
</feature>
<feature type="region of interest" description="Disordered" evidence="2">
    <location>
        <begin position="584"/>
        <end position="606"/>
    </location>
</feature>
<dbReference type="Pfam" id="PF05764">
    <property type="entry name" value="YL1"/>
    <property type="match status" value="1"/>
</dbReference>
<feature type="compositionally biased region" description="Pro residues" evidence="2">
    <location>
        <begin position="352"/>
        <end position="362"/>
    </location>
</feature>
<dbReference type="PANTHER" id="PTHR13275:SF4">
    <property type="entry name" value="VACUOLAR PROTEIN SORTING-ASSOCIATED PROTEIN 72 HOMOLOG"/>
    <property type="match status" value="1"/>
</dbReference>
<protein>
    <submittedName>
        <fullName evidence="4">YL1 nuclear protein-domain-containing protein</fullName>
    </submittedName>
</protein>
<name>A0A1Y2AHC9_9TREE</name>
<proteinExistence type="inferred from homology"/>
<feature type="compositionally biased region" description="Basic and acidic residues" evidence="2">
    <location>
        <begin position="76"/>
        <end position="85"/>
    </location>
</feature>
<feature type="compositionally biased region" description="Pro residues" evidence="2">
    <location>
        <begin position="386"/>
        <end position="398"/>
    </location>
</feature>
<feature type="compositionally biased region" description="Acidic residues" evidence="2">
    <location>
        <begin position="58"/>
        <end position="75"/>
    </location>
</feature>
<accession>A0A1Y2AHC9</accession>
<feature type="compositionally biased region" description="Acidic residues" evidence="2">
    <location>
        <begin position="32"/>
        <end position="49"/>
    </location>
</feature>
<evidence type="ECO:0000313" key="5">
    <source>
        <dbReference type="Proteomes" id="UP000193986"/>
    </source>
</evidence>
<dbReference type="InParanoid" id="A0A1Y2AHC9"/>
<dbReference type="OrthoDB" id="78296at2759"/>
<dbReference type="AlphaFoldDB" id="A0A1Y2AHC9"/>
<dbReference type="SMART" id="SM00993">
    <property type="entry name" value="YL1_C"/>
    <property type="match status" value="1"/>
</dbReference>
<feature type="compositionally biased region" description="Basic residues" evidence="2">
    <location>
        <begin position="594"/>
        <end position="606"/>
    </location>
</feature>
<feature type="region of interest" description="Disordered" evidence="2">
    <location>
        <begin position="278"/>
        <end position="421"/>
    </location>
</feature>